<keyword evidence="5" id="KW-0009">Actin-binding</keyword>
<keyword evidence="2" id="KW-0479">Metal-binding</keyword>
<evidence type="ECO:0000256" key="3">
    <source>
        <dbReference type="ARBA" id="ARBA00022737"/>
    </source>
</evidence>
<dbReference type="PROSITE" id="PS00019">
    <property type="entry name" value="ACTININ_1"/>
    <property type="match status" value="1"/>
</dbReference>
<evidence type="ECO:0000259" key="7">
    <source>
        <dbReference type="PROSITE" id="PS50021"/>
    </source>
</evidence>
<accession>A0A9F1UC74</accession>
<dbReference type="InterPro" id="IPR018247">
    <property type="entry name" value="EF_Hand_1_Ca_BS"/>
</dbReference>
<dbReference type="PANTHER" id="PTHR11915">
    <property type="entry name" value="SPECTRIN/FILAMIN RELATED CYTOSKELETAL PROTEIN"/>
    <property type="match status" value="1"/>
</dbReference>
<evidence type="ECO:0000256" key="6">
    <source>
        <dbReference type="SAM" id="Coils"/>
    </source>
</evidence>
<keyword evidence="4" id="KW-0106">Calcium</keyword>
<dbReference type="InterPro" id="IPR001715">
    <property type="entry name" value="CH_dom"/>
</dbReference>
<dbReference type="InterPro" id="IPR018159">
    <property type="entry name" value="Spectrin/alpha-actinin"/>
</dbReference>
<dbReference type="FunFam" id="1.10.418.10:FF:000001">
    <property type="entry name" value="Actinin alpha 1"/>
    <property type="match status" value="1"/>
</dbReference>
<evidence type="ECO:0000256" key="1">
    <source>
        <dbReference type="ARBA" id="ARBA00010255"/>
    </source>
</evidence>
<feature type="domain" description="Calponin-homology (CH)" evidence="7">
    <location>
        <begin position="170"/>
        <end position="276"/>
    </location>
</feature>
<feature type="coiled-coil region" evidence="6">
    <location>
        <begin position="471"/>
        <end position="530"/>
    </location>
</feature>
<dbReference type="SUPFAM" id="SSF47473">
    <property type="entry name" value="EF-hand"/>
    <property type="match status" value="1"/>
</dbReference>
<dbReference type="PROSITE" id="PS00018">
    <property type="entry name" value="EF_HAND_1"/>
    <property type="match status" value="1"/>
</dbReference>
<keyword evidence="3" id="KW-0677">Repeat</keyword>
<feature type="domain" description="Calponin-homology (CH)" evidence="7">
    <location>
        <begin position="54"/>
        <end position="161"/>
    </location>
</feature>
<dbReference type="SUPFAM" id="SSF47576">
    <property type="entry name" value="Calponin-homology domain, CH-domain"/>
    <property type="match status" value="1"/>
</dbReference>
<dbReference type="InterPro" id="IPR002048">
    <property type="entry name" value="EF_hand_dom"/>
</dbReference>
<dbReference type="SUPFAM" id="SSF46966">
    <property type="entry name" value="Spectrin repeat"/>
    <property type="match status" value="4"/>
</dbReference>
<dbReference type="CDD" id="cd00176">
    <property type="entry name" value="SPEC"/>
    <property type="match status" value="3"/>
</dbReference>
<dbReference type="SMART" id="SM00033">
    <property type="entry name" value="CH"/>
    <property type="match status" value="2"/>
</dbReference>
<proteinExistence type="evidence at transcript level"/>
<sequence length="913" mass="103985">MLVSSASLGPLSSCTSPKYPLQSTVSRDYSVKMAEDDQQQVIDEKGLLDLAWERQQTKTFTAWCNSHLRKGGPNYLIEKIDVDFRDGVRLLKLLEVISSDKLPPREKKTKMRVHKVAIINQALQYIKDKGVKLVGIGPEEICDGNKKLTLGMIWTIILRFAIQDISVEELSAKEGLLLWCQRKTHPYKNVNVQNFHTSFKDGLAFCALIHRHRPELIPYDTLKKSDDLYNLNLAFDVADKYLDIPRMLDPEDIHSTIKPDERAIMTYVSSYYHAFSSSQQAELAAKRIGQVLNVNKENQALMEEYELMASKLLEWIRATQPWMVEHEPKTTVGNGQQSLEEFRNYAHSVKPPKAEEKGRLETHFHTLQTKLRVSGRPAYVPSEGKLVTDIAAEWKALEAAEKSKQEFLQEDLIRLKKLEHLAETFDKKARSLESWANGQDEPLTSDADIEAADLAEANALLKKHEAFESDLDAHKSRLTQLSELITELDKLNYHDMDAVKSRETSSTDKLEQLAKLADDRKQRIENALETQKRLDGMRLDFAKRAAKFNTWMDSTADDLEDTFVVHTIQETEELLKEFEVFQNTTLKDGQSQYEELNKVAENMAELGSAENPYTSHTPQSMYDKWCEILQTQVPKREQLLNSEMETQRVNEALRVQFAEKANSIGSYIEAKNTEITEVSIGGQALEETVQQLQAINAELVAYQPNIDEVSDIHQNVQKAMVFENPHSNYTMEMLRAQWTQLLAAGNRSINELENQILMRDARGVTDEQLKEYRASFNHFDKDGSGMLDKNEFRACLLSLGYNLGQDVNNDPEFEKVFGKVDPNQTGYVPFEAFVSFMTEETVDKDTADQVISSFKILAGDKPYITGDDLRRELPEDQAQYCIERMTPYAGEGAPEGALDYTSFSTALYGQSEL</sequence>
<dbReference type="Pfam" id="PF00307">
    <property type="entry name" value="CH"/>
    <property type="match status" value="2"/>
</dbReference>
<feature type="domain" description="EF-hand" evidence="8">
    <location>
        <begin position="767"/>
        <end position="802"/>
    </location>
</feature>
<dbReference type="PROSITE" id="PS50222">
    <property type="entry name" value="EF_HAND_2"/>
    <property type="match status" value="2"/>
</dbReference>
<comment type="similarity">
    <text evidence="1">Belongs to the alpha-actinin family.</text>
</comment>
<organism evidence="9">
    <name type="scientific">Halisarca dujardinii</name>
    <name type="common">Dujardin's slime sponge</name>
    <dbReference type="NCBI Taxonomy" id="2583056"/>
    <lineage>
        <taxon>Eukaryota</taxon>
        <taxon>Metazoa</taxon>
        <taxon>Porifera</taxon>
        <taxon>Demospongiae</taxon>
        <taxon>Verongimorpha</taxon>
        <taxon>Chondrillida</taxon>
        <taxon>Halisarcidae</taxon>
        <taxon>Halisarca</taxon>
    </lineage>
</organism>
<dbReference type="Gene3D" id="1.10.418.10">
    <property type="entry name" value="Calponin-like domain"/>
    <property type="match status" value="2"/>
</dbReference>
<feature type="domain" description="EF-hand" evidence="8">
    <location>
        <begin position="808"/>
        <end position="843"/>
    </location>
</feature>
<dbReference type="InterPro" id="IPR001589">
    <property type="entry name" value="Actinin_actin-bd_CS"/>
</dbReference>
<dbReference type="CDD" id="cd21216">
    <property type="entry name" value="CH_ACTN_rpt2"/>
    <property type="match status" value="1"/>
</dbReference>
<dbReference type="InterPro" id="IPR011992">
    <property type="entry name" value="EF-hand-dom_pair"/>
</dbReference>
<dbReference type="FunFam" id="1.10.418.10:FF:000036">
    <property type="entry name" value="Actinin alpha 1"/>
    <property type="match status" value="1"/>
</dbReference>
<dbReference type="PROSITE" id="PS00020">
    <property type="entry name" value="ACTININ_2"/>
    <property type="match status" value="1"/>
</dbReference>
<dbReference type="SMART" id="SM00150">
    <property type="entry name" value="SPEC"/>
    <property type="match status" value="4"/>
</dbReference>
<dbReference type="CDD" id="cd00051">
    <property type="entry name" value="EFh"/>
    <property type="match status" value="1"/>
</dbReference>
<name>A0A9F1UC74_HALDU</name>
<dbReference type="PROSITE" id="PS50021">
    <property type="entry name" value="CH"/>
    <property type="match status" value="2"/>
</dbReference>
<dbReference type="EMBL" id="ON500528">
    <property type="protein sequence ID" value="WAW84868.1"/>
    <property type="molecule type" value="mRNA"/>
</dbReference>
<evidence type="ECO:0000256" key="4">
    <source>
        <dbReference type="ARBA" id="ARBA00022837"/>
    </source>
</evidence>
<evidence type="ECO:0000259" key="8">
    <source>
        <dbReference type="PROSITE" id="PS50222"/>
    </source>
</evidence>
<dbReference type="InterPro" id="IPR014837">
    <property type="entry name" value="EF-hand_Ca_insen"/>
</dbReference>
<dbReference type="Pfam" id="PF08726">
    <property type="entry name" value="EFhand_Ca_insen"/>
    <property type="match status" value="1"/>
</dbReference>
<dbReference type="Gene3D" id="1.10.238.10">
    <property type="entry name" value="EF-hand"/>
    <property type="match status" value="2"/>
</dbReference>
<dbReference type="GO" id="GO:0005509">
    <property type="term" value="F:calcium ion binding"/>
    <property type="evidence" value="ECO:0007669"/>
    <property type="project" value="InterPro"/>
</dbReference>
<dbReference type="Pfam" id="PF13499">
    <property type="entry name" value="EF-hand_7"/>
    <property type="match status" value="1"/>
</dbReference>
<dbReference type="FunFam" id="1.10.238.10:FF:000004">
    <property type="entry name" value="Actinin alpha 1"/>
    <property type="match status" value="1"/>
</dbReference>
<evidence type="ECO:0000256" key="2">
    <source>
        <dbReference type="ARBA" id="ARBA00022723"/>
    </source>
</evidence>
<dbReference type="CDD" id="cd21214">
    <property type="entry name" value="CH_ACTN_rpt1"/>
    <property type="match status" value="1"/>
</dbReference>
<dbReference type="GO" id="GO:0003779">
    <property type="term" value="F:actin binding"/>
    <property type="evidence" value="ECO:0007669"/>
    <property type="project" value="UniProtKB-KW"/>
</dbReference>
<dbReference type="Gene3D" id="1.20.58.60">
    <property type="match status" value="4"/>
</dbReference>
<dbReference type="InterPro" id="IPR002017">
    <property type="entry name" value="Spectrin_repeat"/>
</dbReference>
<evidence type="ECO:0000313" key="9">
    <source>
        <dbReference type="EMBL" id="WAW84868.1"/>
    </source>
</evidence>
<evidence type="ECO:0000256" key="5">
    <source>
        <dbReference type="ARBA" id="ARBA00023203"/>
    </source>
</evidence>
<dbReference type="InterPro" id="IPR036872">
    <property type="entry name" value="CH_dom_sf"/>
</dbReference>
<dbReference type="SMART" id="SM01184">
    <property type="entry name" value="efhand_Ca_insen"/>
    <property type="match status" value="1"/>
</dbReference>
<keyword evidence="6" id="KW-0175">Coiled coil</keyword>
<dbReference type="AlphaFoldDB" id="A0A9F1UC74"/>
<protein>
    <submittedName>
        <fullName evidence="9">Alpha-actinin</fullName>
    </submittedName>
</protein>
<reference evidence="9" key="1">
    <citation type="submission" date="2022-05" db="EMBL/GenBank/DDBJ databases">
        <authorList>
            <person name="Mikhailov K."/>
            <person name="Kravchuk O."/>
            <person name="Lyupina Y."/>
            <person name="Adameyko K."/>
        </authorList>
    </citation>
    <scope>NUCLEOTIDE SEQUENCE</scope>
</reference>
<dbReference type="Pfam" id="PF00435">
    <property type="entry name" value="Spectrin"/>
    <property type="match status" value="3"/>
</dbReference>
<dbReference type="SMART" id="SM00054">
    <property type="entry name" value="EFh"/>
    <property type="match status" value="2"/>
</dbReference>